<sequence length="535" mass="58945">MAPAAYAKALNSTSNSYSSSSESNGSHVEKSSVYAFSPSWLNNTTGSSPMRTLNTRGHQPSDSISGDSSSSNQPETMDSQVRSLSQLKPTRDGTNTFEKNFPTLATNSAEDKHSSAGSVWANRNLTKEKVISSRSSLDDGTFQGNKQISEHNVQLEKLKALVPKLETKKRTSSSRTKPNLHPGRTLSLPAQFSRSTSTVSPKSASAISSPPLSASSTPVTPKKLAVFRSSQVRQIAPVETKGLSSPTNSESKKLDQDSSVTDQRVATNVMSHQSDLYDKSHTDHMYADDMSQKSNDDWPLSSVDFGITYSPQVDNVSASTQQPRGEITAYSKEYHSEQLESEPVYSRAEQLRFLELMRNWTGGSERWENNCGGISLSTPSTPRKPISDTSSKLDFEDQSSLFGSRSSSPSHRSQSSVSSASRREYSHFGPTSQQVSYGDYAYNQEPMSNSSSHTLYQQQQQSHYANSVESVDSFTTRPSPSFDRSHQDHSNVSSIYARHDSYYGQYGSNEERHLLKSRSLGHPPINRHRPGVYHA</sequence>
<dbReference type="Proteomes" id="UP000612746">
    <property type="component" value="Unassembled WGS sequence"/>
</dbReference>
<reference evidence="2" key="1">
    <citation type="submission" date="2020-12" db="EMBL/GenBank/DDBJ databases">
        <title>Metabolic potential, ecology and presence of endohyphal bacteria is reflected in genomic diversity of Mucoromycotina.</title>
        <authorList>
            <person name="Muszewska A."/>
            <person name="Okrasinska A."/>
            <person name="Steczkiewicz K."/>
            <person name="Drgas O."/>
            <person name="Orlowska M."/>
            <person name="Perlinska-Lenart U."/>
            <person name="Aleksandrzak-Piekarczyk T."/>
            <person name="Szatraj K."/>
            <person name="Zielenkiewicz U."/>
            <person name="Pilsyk S."/>
            <person name="Malc E."/>
            <person name="Mieczkowski P."/>
            <person name="Kruszewska J.S."/>
            <person name="Biernat P."/>
            <person name="Pawlowska J."/>
        </authorList>
    </citation>
    <scope>NUCLEOTIDE SEQUENCE</scope>
    <source>
        <strain evidence="2">WA0000051536</strain>
    </source>
</reference>
<feature type="region of interest" description="Disordered" evidence="1">
    <location>
        <begin position="1"/>
        <end position="100"/>
    </location>
</feature>
<dbReference type="EMBL" id="JAEPRA010000002">
    <property type="protein sequence ID" value="KAG2188549.1"/>
    <property type="molecule type" value="Genomic_DNA"/>
</dbReference>
<evidence type="ECO:0000313" key="2">
    <source>
        <dbReference type="EMBL" id="KAG2188549.1"/>
    </source>
</evidence>
<keyword evidence="3" id="KW-1185">Reference proteome</keyword>
<feature type="compositionally biased region" description="Polar residues" evidence="1">
    <location>
        <begin position="72"/>
        <end position="100"/>
    </location>
</feature>
<feature type="compositionally biased region" description="Polar residues" evidence="1">
    <location>
        <begin position="375"/>
        <end position="392"/>
    </location>
</feature>
<gene>
    <name evidence="2" type="ORF">INT44_001303</name>
</gene>
<organism evidence="2 3">
    <name type="scientific">Umbelopsis vinacea</name>
    <dbReference type="NCBI Taxonomy" id="44442"/>
    <lineage>
        <taxon>Eukaryota</taxon>
        <taxon>Fungi</taxon>
        <taxon>Fungi incertae sedis</taxon>
        <taxon>Mucoromycota</taxon>
        <taxon>Mucoromycotina</taxon>
        <taxon>Umbelopsidomycetes</taxon>
        <taxon>Umbelopsidales</taxon>
        <taxon>Umbelopsidaceae</taxon>
        <taxon>Umbelopsis</taxon>
    </lineage>
</organism>
<feature type="compositionally biased region" description="Low complexity" evidence="1">
    <location>
        <begin position="197"/>
        <end position="219"/>
    </location>
</feature>
<evidence type="ECO:0000256" key="1">
    <source>
        <dbReference type="SAM" id="MobiDB-lite"/>
    </source>
</evidence>
<dbReference type="AlphaFoldDB" id="A0A8H7Q8V4"/>
<feature type="compositionally biased region" description="Polar residues" evidence="1">
    <location>
        <begin position="445"/>
        <end position="479"/>
    </location>
</feature>
<feature type="region of interest" description="Disordered" evidence="1">
    <location>
        <begin position="160"/>
        <end position="219"/>
    </location>
</feature>
<dbReference type="OrthoDB" id="2396053at2759"/>
<comment type="caution">
    <text evidence="2">The sequence shown here is derived from an EMBL/GenBank/DDBJ whole genome shotgun (WGS) entry which is preliminary data.</text>
</comment>
<feature type="compositionally biased region" description="Low complexity" evidence="1">
    <location>
        <begin position="11"/>
        <end position="26"/>
    </location>
</feature>
<accession>A0A8H7Q8V4</accession>
<name>A0A8H7Q8V4_9FUNG</name>
<feature type="compositionally biased region" description="Polar residues" evidence="1">
    <location>
        <begin position="39"/>
        <end position="60"/>
    </location>
</feature>
<protein>
    <submittedName>
        <fullName evidence="2">Uncharacterized protein</fullName>
    </submittedName>
</protein>
<feature type="region of interest" description="Disordered" evidence="1">
    <location>
        <begin position="368"/>
        <end position="490"/>
    </location>
</feature>
<evidence type="ECO:0000313" key="3">
    <source>
        <dbReference type="Proteomes" id="UP000612746"/>
    </source>
</evidence>
<feature type="region of interest" description="Disordered" evidence="1">
    <location>
        <begin position="237"/>
        <end position="261"/>
    </location>
</feature>
<feature type="compositionally biased region" description="Basic and acidic residues" evidence="1">
    <location>
        <begin position="160"/>
        <end position="169"/>
    </location>
</feature>
<feature type="compositionally biased region" description="Low complexity" evidence="1">
    <location>
        <begin position="399"/>
        <end position="420"/>
    </location>
</feature>
<proteinExistence type="predicted"/>
<feature type="compositionally biased region" description="Low complexity" evidence="1">
    <location>
        <begin position="61"/>
        <end position="71"/>
    </location>
</feature>